<dbReference type="PANTHER" id="PTHR43603">
    <property type="entry name" value="COBW DOMAIN-CONTAINING PROTEIN DDB_G0274527"/>
    <property type="match status" value="1"/>
</dbReference>
<protein>
    <recommendedName>
        <fullName evidence="1">CobW C-terminal domain-containing protein</fullName>
    </recommendedName>
</protein>
<sequence length="122" mass="13273">MRPFHPQRLQAVLNAALGEGCWGRIVRSAGFAKLASRPYVTAHWDQMGTLLALSPLSVDPLPGAELLALGQELAFIGIDLDEAGLREALDRAVLTDAELLAGPMAWLEYHDEFPAWDSAHRG</sequence>
<keyword evidence="3" id="KW-1185">Reference proteome</keyword>
<reference evidence="3" key="1">
    <citation type="journal article" date="2019" name="Int. J. Syst. Evol. Microbiol.">
        <title>The Global Catalogue of Microorganisms (GCM) 10K type strain sequencing project: providing services to taxonomists for standard genome sequencing and annotation.</title>
        <authorList>
            <consortium name="The Broad Institute Genomics Platform"/>
            <consortium name="The Broad Institute Genome Sequencing Center for Infectious Disease"/>
            <person name="Wu L."/>
            <person name="Ma J."/>
        </authorList>
    </citation>
    <scope>NUCLEOTIDE SEQUENCE [LARGE SCALE GENOMIC DNA]</scope>
    <source>
        <strain evidence="3">JCM 13318</strain>
    </source>
</reference>
<dbReference type="EMBL" id="BAAALX010000004">
    <property type="protein sequence ID" value="GAA1510988.1"/>
    <property type="molecule type" value="Genomic_DNA"/>
</dbReference>
<evidence type="ECO:0000259" key="1">
    <source>
        <dbReference type="SMART" id="SM00833"/>
    </source>
</evidence>
<dbReference type="RefSeq" id="WP_342589866.1">
    <property type="nucleotide sequence ID" value="NZ_BAAALX010000004.1"/>
</dbReference>
<organism evidence="2 3">
    <name type="scientific">Brevibacterium permense</name>
    <dbReference type="NCBI Taxonomy" id="234834"/>
    <lineage>
        <taxon>Bacteria</taxon>
        <taxon>Bacillati</taxon>
        <taxon>Actinomycetota</taxon>
        <taxon>Actinomycetes</taxon>
        <taxon>Micrococcales</taxon>
        <taxon>Brevibacteriaceae</taxon>
        <taxon>Brevibacterium</taxon>
    </lineage>
</organism>
<evidence type="ECO:0000313" key="3">
    <source>
        <dbReference type="Proteomes" id="UP001500177"/>
    </source>
</evidence>
<name>A0ABP4KYZ1_9MICO</name>
<dbReference type="PANTHER" id="PTHR43603:SF1">
    <property type="entry name" value="ZINC-REGULATED GTPASE METALLOPROTEIN ACTIVATOR 1"/>
    <property type="match status" value="1"/>
</dbReference>
<feature type="domain" description="CobW C-terminal" evidence="1">
    <location>
        <begin position="2"/>
        <end position="93"/>
    </location>
</feature>
<comment type="caution">
    <text evidence="2">The sequence shown here is derived from an EMBL/GenBank/DDBJ whole genome shotgun (WGS) entry which is preliminary data.</text>
</comment>
<evidence type="ECO:0000313" key="2">
    <source>
        <dbReference type="EMBL" id="GAA1510988.1"/>
    </source>
</evidence>
<gene>
    <name evidence="2" type="ORF">GCM10009690_12580</name>
</gene>
<accession>A0ABP4KYZ1</accession>
<dbReference type="SUPFAM" id="SSF90002">
    <property type="entry name" value="Hypothetical protein YjiA, C-terminal domain"/>
    <property type="match status" value="1"/>
</dbReference>
<dbReference type="Proteomes" id="UP001500177">
    <property type="component" value="Unassembled WGS sequence"/>
</dbReference>
<dbReference type="Pfam" id="PF07683">
    <property type="entry name" value="CobW_C"/>
    <property type="match status" value="1"/>
</dbReference>
<dbReference type="SMART" id="SM00833">
    <property type="entry name" value="CobW_C"/>
    <property type="match status" value="1"/>
</dbReference>
<proteinExistence type="predicted"/>
<dbReference type="InterPro" id="IPR011629">
    <property type="entry name" value="CobW-like_C"/>
</dbReference>
<dbReference type="InterPro" id="IPR051927">
    <property type="entry name" value="Zn_Chap_cDPG_Synth"/>
</dbReference>